<dbReference type="EMBL" id="CP032328">
    <property type="protein sequence ID" value="QCO00550.1"/>
    <property type="molecule type" value="Genomic_DNA"/>
</dbReference>
<sequence>MVVLDVQVEPVGEATTLQVPTGDQLVPAEPDAVQWCLTFWKSMQHRLRRKARELELEAERRDGIAASLNVWTARNFPWVHGSRNAARLDAINFRAVAAVCREGAAYACSVLAELSTAPAGPFMVPAEVLERAEAATERDGEWTGGDRLAADTLSAIRIPDADRLAHRRADLGFPPTFELNDPEHEGDADARRWSRFFRLNASGDWPRAVEVTEEVRAALGNRTEARRADAQLATARDLKRLADAATTSPLDLLKAMEIGGQKVIVTYQREGKSGDLHRTVIDENGEIGAPAGEARSPLQILRAAHRIDGLLAAAGDLFAAHFAAAHFDLGKGTDYSQIRGTASASNGEKLPGTEAEEARHWIFAAMEALGGGASPAAMAVWSVVGAQTALDRFAITRHFRMPGGQRWLSVEEAEGVLRQGLAALAAYLAAPTVEHQHRRRGLKVRVAGSVELSFLVGSRRFKVVATYDPALKAWVGNRMAPRKLREGEKTPTEFRHWSVKAVNLAALAEAAIAAAATYWWSVMAEEMLLRVRAIIA</sequence>
<proteinExistence type="predicted"/>
<accession>A0A4D8Q0W0</accession>
<keyword evidence="1" id="KW-0614">Plasmid</keyword>
<dbReference type="Proteomes" id="UP000298595">
    <property type="component" value="Plasmid p7"/>
</dbReference>
<reference evidence="1 2" key="1">
    <citation type="submission" date="2018-09" db="EMBL/GenBank/DDBJ databases">
        <title>Whole genome based analysis of evolution and adaptive divergence in Indian and Brazilian strains of Azospirillum brasilense.</title>
        <authorList>
            <person name="Singh C."/>
            <person name="Tripathi A.K."/>
        </authorList>
    </citation>
    <scope>NUCLEOTIDE SEQUENCE [LARGE SCALE GENOMIC DNA]</scope>
    <source>
        <strain evidence="1 2">MTCC4035</strain>
        <plasmid evidence="1 2">p7</plasmid>
    </source>
</reference>
<gene>
    <name evidence="1" type="ORF">D3093_35500</name>
</gene>
<dbReference type="KEGG" id="aare:D3093_35500"/>
<evidence type="ECO:0000313" key="1">
    <source>
        <dbReference type="EMBL" id="QCO00550.1"/>
    </source>
</evidence>
<dbReference type="AlphaFoldDB" id="A0A4D8Q0W0"/>
<organism evidence="1 2">
    <name type="scientific">Azospirillum argentinense</name>
    <dbReference type="NCBI Taxonomy" id="2970906"/>
    <lineage>
        <taxon>Bacteria</taxon>
        <taxon>Pseudomonadati</taxon>
        <taxon>Pseudomonadota</taxon>
        <taxon>Alphaproteobacteria</taxon>
        <taxon>Rhodospirillales</taxon>
        <taxon>Azospirillaceae</taxon>
        <taxon>Azospirillum</taxon>
    </lineage>
</organism>
<geneLocation type="plasmid" evidence="1 2">
    <name>p7</name>
</geneLocation>
<evidence type="ECO:0000313" key="2">
    <source>
        <dbReference type="Proteomes" id="UP000298595"/>
    </source>
</evidence>
<protein>
    <submittedName>
        <fullName evidence="1">Uncharacterized protein</fullName>
    </submittedName>
</protein>
<name>A0A4D8Q0W0_9PROT</name>